<evidence type="ECO:0000313" key="2">
    <source>
        <dbReference type="EMBL" id="MBG6140313.1"/>
    </source>
</evidence>
<dbReference type="PANTHER" id="PTHR36222:SF1">
    <property type="entry name" value="SERINE PROTEASE INHIBITOR RV3364C"/>
    <property type="match status" value="1"/>
</dbReference>
<keyword evidence="3" id="KW-1185">Reference proteome</keyword>
<dbReference type="SMART" id="SM00960">
    <property type="entry name" value="Robl_LC7"/>
    <property type="match status" value="1"/>
</dbReference>
<comment type="caution">
    <text evidence="2">The sequence shown here is derived from an EMBL/GenBank/DDBJ whole genome shotgun (WGS) entry which is preliminary data.</text>
</comment>
<dbReference type="Pfam" id="PF03259">
    <property type="entry name" value="Robl_LC7"/>
    <property type="match status" value="1"/>
</dbReference>
<dbReference type="InterPro" id="IPR053141">
    <property type="entry name" value="Mycobact_SerProt_Inhib_Rv3364c"/>
</dbReference>
<dbReference type="Gene3D" id="3.30.450.30">
    <property type="entry name" value="Dynein light chain 2a, cytoplasmic"/>
    <property type="match status" value="1"/>
</dbReference>
<evidence type="ECO:0000259" key="1">
    <source>
        <dbReference type="SMART" id="SM00960"/>
    </source>
</evidence>
<proteinExistence type="predicted"/>
<gene>
    <name evidence="2" type="ORF">IW245_006507</name>
</gene>
<sequence>MDFYASSMGSLLGTLVTDTPGLTHAVLASVEGIPVAVSPGLPTDRAEQLAGIGAGLLSIASGAGQVMGFGAPHQVIVEMQMGLVLAAPVAARVGLTMLANSDADRERLGYEVGLFVDRVRPLLVTLL</sequence>
<feature type="domain" description="Roadblock/LAMTOR2" evidence="1">
    <location>
        <begin position="9"/>
        <end position="99"/>
    </location>
</feature>
<protein>
    <submittedName>
        <fullName evidence="2">Putative regulator of Ras-like GTPase activity (Roadblock/LC7/MglB family)</fullName>
    </submittedName>
</protein>
<dbReference type="InterPro" id="IPR004942">
    <property type="entry name" value="Roadblock/LAMTOR2_dom"/>
</dbReference>
<accession>A0A8J7GGL2</accession>
<dbReference type="SUPFAM" id="SSF103196">
    <property type="entry name" value="Roadblock/LC7 domain"/>
    <property type="match status" value="1"/>
</dbReference>
<reference evidence="2" key="1">
    <citation type="submission" date="2020-11" db="EMBL/GenBank/DDBJ databases">
        <title>Sequencing the genomes of 1000 actinobacteria strains.</title>
        <authorList>
            <person name="Klenk H.-P."/>
        </authorList>
    </citation>
    <scope>NUCLEOTIDE SEQUENCE</scope>
    <source>
        <strain evidence="2">DSM 45356</strain>
    </source>
</reference>
<dbReference type="EMBL" id="JADOUF010000001">
    <property type="protein sequence ID" value="MBG6140313.1"/>
    <property type="molecule type" value="Genomic_DNA"/>
</dbReference>
<dbReference type="RefSeq" id="WP_197006869.1">
    <property type="nucleotide sequence ID" value="NZ_BONS01000006.1"/>
</dbReference>
<evidence type="ECO:0000313" key="3">
    <source>
        <dbReference type="Proteomes" id="UP000622552"/>
    </source>
</evidence>
<name>A0A8J7GGL2_9ACTN</name>
<dbReference type="PANTHER" id="PTHR36222">
    <property type="entry name" value="SERINE PROTEASE INHIBITOR RV3364C"/>
    <property type="match status" value="1"/>
</dbReference>
<dbReference type="AlphaFoldDB" id="A0A8J7GGL2"/>
<organism evidence="2 3">
    <name type="scientific">Longispora fulva</name>
    <dbReference type="NCBI Taxonomy" id="619741"/>
    <lineage>
        <taxon>Bacteria</taxon>
        <taxon>Bacillati</taxon>
        <taxon>Actinomycetota</taxon>
        <taxon>Actinomycetes</taxon>
        <taxon>Micromonosporales</taxon>
        <taxon>Micromonosporaceae</taxon>
        <taxon>Longispora</taxon>
    </lineage>
</organism>
<dbReference type="Proteomes" id="UP000622552">
    <property type="component" value="Unassembled WGS sequence"/>
</dbReference>